<name>A0A7E5W880_TRINI</name>
<dbReference type="SUPFAM" id="SSF48726">
    <property type="entry name" value="Immunoglobulin"/>
    <property type="match status" value="1"/>
</dbReference>
<evidence type="ECO:0000259" key="5">
    <source>
        <dbReference type="PROSITE" id="PS50835"/>
    </source>
</evidence>
<dbReference type="PROSITE" id="PS50835">
    <property type="entry name" value="IG_LIKE"/>
    <property type="match status" value="1"/>
</dbReference>
<evidence type="ECO:0000256" key="4">
    <source>
        <dbReference type="SAM" id="SignalP"/>
    </source>
</evidence>
<keyword evidence="2" id="KW-0964">Secreted</keyword>
<dbReference type="PANTHER" id="PTHR14905">
    <property type="entry name" value="NG37"/>
    <property type="match status" value="1"/>
</dbReference>
<feature type="chain" id="PRO_5028930624" evidence="4">
    <location>
        <begin position="19"/>
        <end position="461"/>
    </location>
</feature>
<dbReference type="Pfam" id="PF07679">
    <property type="entry name" value="I-set"/>
    <property type="match status" value="1"/>
</dbReference>
<evidence type="ECO:0000313" key="6">
    <source>
        <dbReference type="Proteomes" id="UP000322000"/>
    </source>
</evidence>
<dbReference type="AlphaFoldDB" id="A0A7E5W880"/>
<keyword evidence="3 4" id="KW-0732">Signal</keyword>
<dbReference type="InterPro" id="IPR036465">
    <property type="entry name" value="vWFA_dom_sf"/>
</dbReference>
<evidence type="ECO:0000256" key="2">
    <source>
        <dbReference type="ARBA" id="ARBA00022525"/>
    </source>
</evidence>
<dbReference type="RefSeq" id="XP_026736712.1">
    <property type="nucleotide sequence ID" value="XM_026880911.1"/>
</dbReference>
<dbReference type="PANTHER" id="PTHR14905:SF7">
    <property type="entry name" value="VON WILLEBRAND FACTOR A DOMAIN-CONTAINING PROTEIN 7"/>
    <property type="match status" value="1"/>
</dbReference>
<evidence type="ECO:0000313" key="7">
    <source>
        <dbReference type="RefSeq" id="XP_026736712.1"/>
    </source>
</evidence>
<dbReference type="InterPro" id="IPR052577">
    <property type="entry name" value="VWA7"/>
</dbReference>
<comment type="subcellular location">
    <subcellularLocation>
        <location evidence="1">Secreted</location>
    </subcellularLocation>
</comment>
<dbReference type="InterPro" id="IPR056861">
    <property type="entry name" value="HMCN1-like_VWA"/>
</dbReference>
<evidence type="ECO:0000256" key="3">
    <source>
        <dbReference type="ARBA" id="ARBA00022729"/>
    </source>
</evidence>
<evidence type="ECO:0000256" key="1">
    <source>
        <dbReference type="ARBA" id="ARBA00004613"/>
    </source>
</evidence>
<feature type="signal peptide" evidence="4">
    <location>
        <begin position="1"/>
        <end position="18"/>
    </location>
</feature>
<dbReference type="Proteomes" id="UP000322000">
    <property type="component" value="Chromosome 13"/>
</dbReference>
<dbReference type="KEGG" id="tnl:113500202"/>
<proteinExistence type="predicted"/>
<dbReference type="InterPro" id="IPR036179">
    <property type="entry name" value="Ig-like_dom_sf"/>
</dbReference>
<sequence length="461" mass="51413">MFYQCTLIYLSILGLVHCDRSFTLVLDTTWSMQDEIDVIKANLPSVLNTEEKTDIGNYIIVPFNDPGVGDPIIKATPRDILSSLNGLTAAGGTECPENSLTGIEKALQISKDRSNIFVFTDAFSKDAHKIGAVENLCRSTKSKVVILLSGFCSSPNVDVQVYFDVAKACSGAVLRFDAFSLRQAFPYMKEVINVKWTDVTTSETFIEYKQMSFTVGAFTKTAMIVASGENPKVEISAPDNSSISVEKIVDLRNTQVVQLKEAKAGDYTVITRSRGPTSVTLYKSYKLPVEFGFSPRMPRSMNETSEKPMPGRKNYILIDNAHSNMKLEKLEIQYSNDSRRETLDIKDTGTEGFYWTEVLVVTDTTFRIWIQGHDTTSYQEIKGCTEIIIPQQTGMGFRRTSPKCQILDQNPLTVEFGKSATIACKVTGYPTPSISWNDDNMGMKPIAWYSTRKINNCSHFG</sequence>
<dbReference type="Pfam" id="PF25106">
    <property type="entry name" value="VWA_4"/>
    <property type="match status" value="1"/>
</dbReference>
<feature type="domain" description="Ig-like" evidence="5">
    <location>
        <begin position="402"/>
        <end position="461"/>
    </location>
</feature>
<keyword evidence="6" id="KW-1185">Reference proteome</keyword>
<dbReference type="SUPFAM" id="SSF53300">
    <property type="entry name" value="vWA-like"/>
    <property type="match status" value="1"/>
</dbReference>
<dbReference type="InParanoid" id="A0A7E5W880"/>
<gene>
    <name evidence="7" type="primary">LOC113500202</name>
</gene>
<protein>
    <submittedName>
        <fullName evidence="7">Hemicentin-1-like</fullName>
    </submittedName>
</protein>
<accession>A0A7E5W880</accession>
<dbReference type="Gene3D" id="3.40.50.410">
    <property type="entry name" value="von Willebrand factor, type A domain"/>
    <property type="match status" value="1"/>
</dbReference>
<reference evidence="7" key="1">
    <citation type="submission" date="2025-08" db="UniProtKB">
        <authorList>
            <consortium name="RefSeq"/>
        </authorList>
    </citation>
    <scope>IDENTIFICATION</scope>
</reference>
<dbReference type="OrthoDB" id="5985519at2759"/>
<organism evidence="6 7">
    <name type="scientific">Trichoplusia ni</name>
    <name type="common">Cabbage looper</name>
    <dbReference type="NCBI Taxonomy" id="7111"/>
    <lineage>
        <taxon>Eukaryota</taxon>
        <taxon>Metazoa</taxon>
        <taxon>Ecdysozoa</taxon>
        <taxon>Arthropoda</taxon>
        <taxon>Hexapoda</taxon>
        <taxon>Insecta</taxon>
        <taxon>Pterygota</taxon>
        <taxon>Neoptera</taxon>
        <taxon>Endopterygota</taxon>
        <taxon>Lepidoptera</taxon>
        <taxon>Glossata</taxon>
        <taxon>Ditrysia</taxon>
        <taxon>Noctuoidea</taxon>
        <taxon>Noctuidae</taxon>
        <taxon>Plusiinae</taxon>
        <taxon>Trichoplusia</taxon>
    </lineage>
</organism>
<dbReference type="Gene3D" id="2.60.40.10">
    <property type="entry name" value="Immunoglobulins"/>
    <property type="match status" value="1"/>
</dbReference>
<dbReference type="InterPro" id="IPR013783">
    <property type="entry name" value="Ig-like_fold"/>
</dbReference>
<dbReference type="InterPro" id="IPR007110">
    <property type="entry name" value="Ig-like_dom"/>
</dbReference>
<dbReference type="InterPro" id="IPR013098">
    <property type="entry name" value="Ig_I-set"/>
</dbReference>
<dbReference type="GO" id="GO:0032991">
    <property type="term" value="C:protein-containing complex"/>
    <property type="evidence" value="ECO:0007669"/>
    <property type="project" value="UniProtKB-ARBA"/>
</dbReference>
<dbReference type="GeneID" id="113500202"/>